<dbReference type="Proteomes" id="UP001501358">
    <property type="component" value="Unassembled WGS sequence"/>
</dbReference>
<gene>
    <name evidence="2" type="ORF">GCM10010406_12260</name>
</gene>
<proteinExistence type="predicted"/>
<name>A0ABN3L7X3_9ACTN</name>
<dbReference type="InterPro" id="IPR027417">
    <property type="entry name" value="P-loop_NTPase"/>
</dbReference>
<dbReference type="InterPro" id="IPR057574">
    <property type="entry name" value="nSTAND_NTPase5_dom"/>
</dbReference>
<feature type="domain" description="Novel STAND NTPase 5" evidence="1">
    <location>
        <begin position="608"/>
        <end position="745"/>
    </location>
</feature>
<comment type="caution">
    <text evidence="2">The sequence shown here is derived from an EMBL/GenBank/DDBJ whole genome shotgun (WGS) entry which is preliminary data.</text>
</comment>
<reference evidence="2 3" key="1">
    <citation type="journal article" date="2019" name="Int. J. Syst. Evol. Microbiol.">
        <title>The Global Catalogue of Microorganisms (GCM) 10K type strain sequencing project: providing services to taxonomists for standard genome sequencing and annotation.</title>
        <authorList>
            <consortium name="The Broad Institute Genomics Platform"/>
            <consortium name="The Broad Institute Genome Sequencing Center for Infectious Disease"/>
            <person name="Wu L."/>
            <person name="Ma J."/>
        </authorList>
    </citation>
    <scope>NUCLEOTIDE SEQUENCE [LARGE SCALE GENOMIC DNA]</scope>
    <source>
        <strain evidence="2 3">JCM 6307</strain>
    </source>
</reference>
<protein>
    <recommendedName>
        <fullName evidence="1">Novel STAND NTPase 5 domain-containing protein</fullName>
    </recommendedName>
</protein>
<dbReference type="RefSeq" id="WP_344382077.1">
    <property type="nucleotide sequence ID" value="NZ_BAAATA010000005.1"/>
</dbReference>
<evidence type="ECO:0000313" key="3">
    <source>
        <dbReference type="Proteomes" id="UP001501358"/>
    </source>
</evidence>
<dbReference type="Pfam" id="PF25199">
    <property type="entry name" value="nSTAND_NTPase5"/>
    <property type="match status" value="1"/>
</dbReference>
<evidence type="ECO:0000313" key="2">
    <source>
        <dbReference type="EMBL" id="GAA2477672.1"/>
    </source>
</evidence>
<evidence type="ECO:0000259" key="1">
    <source>
        <dbReference type="Pfam" id="PF25199"/>
    </source>
</evidence>
<dbReference type="SUPFAM" id="SSF52540">
    <property type="entry name" value="P-loop containing nucleoside triphosphate hydrolases"/>
    <property type="match status" value="1"/>
</dbReference>
<organism evidence="2 3">
    <name type="scientific">Streptomyces thermolineatus</name>
    <dbReference type="NCBI Taxonomy" id="44033"/>
    <lineage>
        <taxon>Bacteria</taxon>
        <taxon>Bacillati</taxon>
        <taxon>Actinomycetota</taxon>
        <taxon>Actinomycetes</taxon>
        <taxon>Kitasatosporales</taxon>
        <taxon>Streptomycetaceae</taxon>
        <taxon>Streptomyces</taxon>
    </lineage>
</organism>
<accession>A0ABN3L7X3</accession>
<keyword evidence="3" id="KW-1185">Reference proteome</keyword>
<sequence>MTEPGTAFHFLCAGPLPGDAQERGLHERRVLETVRSLHGEGGRLDGVLLLGTDARTSPDGYGATDRFVESVLTECLENDPDGDLPTVVPVPGPGDLAPVPVGSMLANTLTQWWSDTGPRLWREEQQDVVEHLEKVVFARYEEWARGTRGDLAGWRPGLLPGDGSLRIGAGGRRVGLVTANTVFRMVEPGAGGELAVCSSEQVRKAVGGDWADWSGGSDLTLVLAAFPAGWPNALELGSTLLVSGAGAAAPGGPWLALPDDPERAHRLLRVRVGEGGPPQVSDLAAKRADRRIVLPARTLPGARPAPVRHAADEYDEPRDLERFYEQAGTGQMVLVLVSGVDRSEDSVDTDEFVRRLTEDVFGEIPVPPPTAHETWSAARSRLDPRLLERRLQELRGVPQTSSSAAHRILKSPWWRIYDFTASAVLPNAAGQGGRHDAVTLINACTDKPGKRNGLLEVVAMNGVAGENPDSVDFGIAANDGVDARALWFTRFKAEVLCHPVLFMAASPSSSALWHTLSLVAPGEGADEFPRFVVTPAGSAAEHMRLRQNGLVHIRQAPEEFCGGRLRPGIESLERGRRRLAETLAAEGRGTGMSVLSSVLNNVPKGSAEFLKGQDPKWGDIVGGFAAALSIVDTVDARAKPGPDGRYPIVLVEGRAGSGKTTTLMRYAHRLHKQGKAVGWIDREATNPLPMIRKQAHDMELQAVFVDDVDIFGKQATSLLRDLSDNGRTLVVAAIRTTRAETLDATFGPVRVSADDPMTDDDLKSLAKTLKKHGLLGILKQYWFPPSARVDKLREICQRSLLAAMIQVVTGQPFEEKVRSEFEQLSQEQVAVYAAVCVFESAVVFKKRGIEEADLLQIVSPGSPSPKVRDSITRLLEMRLLTRGADGMLRCRQRTIADTVVESVLKRTPDRLGSVVEYLLRFYAGYAGHIRDNDDPYRRIMIRLLSHSLMVDLQLPPEIVRDIYTSVHDLLQDDFHYWLQRGEFELERGKLDVAANYLESARGSGGADDYKVQTAWSAVALKRSSAQPQDSALRKKALEALSVLESVVKTRGSLSPHSLTVMARNGTEWLNACRTALSTDVFSHTVRKILDVVELGRRICKENHQFMHSADIYEPKLRRMLEGGRGIPV</sequence>
<dbReference type="EMBL" id="BAAATA010000005">
    <property type="protein sequence ID" value="GAA2477672.1"/>
    <property type="molecule type" value="Genomic_DNA"/>
</dbReference>
<dbReference type="Gene3D" id="3.40.50.300">
    <property type="entry name" value="P-loop containing nucleotide triphosphate hydrolases"/>
    <property type="match status" value="1"/>
</dbReference>